<keyword evidence="12" id="KW-0472">Membrane</keyword>
<dbReference type="PANTHER" id="PTHR12485:SF1">
    <property type="entry name" value="NADH DEHYDROGENASE [UBIQUINONE] 1 ALPHA SUBCOMPLEX SUBUNIT 7"/>
    <property type="match status" value="1"/>
</dbReference>
<evidence type="ECO:0000256" key="3">
    <source>
        <dbReference type="ARBA" id="ARBA00005482"/>
    </source>
</evidence>
<dbReference type="GO" id="GO:0005743">
    <property type="term" value="C:mitochondrial inner membrane"/>
    <property type="evidence" value="ECO:0007669"/>
    <property type="project" value="UniProtKB-SubCell"/>
</dbReference>
<evidence type="ECO:0000256" key="9">
    <source>
        <dbReference type="ARBA" id="ARBA00022982"/>
    </source>
</evidence>
<evidence type="ECO:0000256" key="7">
    <source>
        <dbReference type="ARBA" id="ARBA00022660"/>
    </source>
</evidence>
<evidence type="ECO:0000256" key="8">
    <source>
        <dbReference type="ARBA" id="ARBA00022792"/>
    </source>
</evidence>
<comment type="subunit">
    <text evidence="4">Complex I is composed of 45 different subunits.</text>
</comment>
<keyword evidence="6" id="KW-0813">Transport</keyword>
<dbReference type="RefSeq" id="XP_017876370.1">
    <property type="nucleotide sequence ID" value="XM_018020881.2"/>
</dbReference>
<evidence type="ECO:0000256" key="1">
    <source>
        <dbReference type="ARBA" id="ARBA00003195"/>
    </source>
</evidence>
<dbReference type="RefSeq" id="XP_017876371.1">
    <property type="nucleotide sequence ID" value="XM_018020882.2"/>
</dbReference>
<sequence length="100" mass="11442">MPGVEHRSVTPFIQWIRLIGRGRKFIECLRHADGLASRTQPPPNIPGGPYHKTSKVYYYTRDARRLVQPPVEIYSQEQIGKIDPAQIKLTAPLKPRLPDN</sequence>
<dbReference type="GO" id="GO:0006120">
    <property type="term" value="P:mitochondrial electron transport, NADH to ubiquinone"/>
    <property type="evidence" value="ECO:0007669"/>
    <property type="project" value="TreeGrafter"/>
</dbReference>
<keyword evidence="7" id="KW-0679">Respiratory chain</keyword>
<dbReference type="RefSeq" id="XP_026667531.1">
    <property type="nucleotide sequence ID" value="XM_026811730.1"/>
</dbReference>
<proteinExistence type="inferred from homology"/>
<evidence type="ECO:0000256" key="6">
    <source>
        <dbReference type="ARBA" id="ARBA00022448"/>
    </source>
</evidence>
<evidence type="ECO:0000313" key="18">
    <source>
        <dbReference type="RefSeq" id="XP_026667531.1"/>
    </source>
</evidence>
<keyword evidence="10" id="KW-0007">Acetylation</keyword>
<name>A0AAJ7RYA9_9HYME</name>
<organism evidence="15 18">
    <name type="scientific">Ceratina calcarata</name>
    <dbReference type="NCBI Taxonomy" id="156304"/>
    <lineage>
        <taxon>Eukaryota</taxon>
        <taxon>Metazoa</taxon>
        <taxon>Ecdysozoa</taxon>
        <taxon>Arthropoda</taxon>
        <taxon>Hexapoda</taxon>
        <taxon>Insecta</taxon>
        <taxon>Pterygota</taxon>
        <taxon>Neoptera</taxon>
        <taxon>Endopterygota</taxon>
        <taxon>Hymenoptera</taxon>
        <taxon>Apocrita</taxon>
        <taxon>Aculeata</taxon>
        <taxon>Apoidea</taxon>
        <taxon>Anthophila</taxon>
        <taxon>Apidae</taxon>
        <taxon>Ceratina</taxon>
        <taxon>Zadontomerus</taxon>
    </lineage>
</organism>
<dbReference type="KEGG" id="ccal:108622795"/>
<evidence type="ECO:0000313" key="15">
    <source>
        <dbReference type="Proteomes" id="UP000694925"/>
    </source>
</evidence>
<keyword evidence="15" id="KW-1185">Reference proteome</keyword>
<reference evidence="16 17" key="1">
    <citation type="submission" date="2025-04" db="UniProtKB">
        <authorList>
            <consortium name="RefSeq"/>
        </authorList>
    </citation>
    <scope>IDENTIFICATION</scope>
    <source>
        <tissue evidence="16 17">Whole body</tissue>
    </source>
</reference>
<comment type="function">
    <text evidence="1">Accessory subunit of the mitochondrial membrane respiratory chain NADH dehydrogenase (Complex I), that is believed not to be involved in catalysis. Complex I functions in the transfer of electrons from NADH to the respiratory chain. The immediate electron acceptor for the enzyme is believed to be ubiquinone.</text>
</comment>
<evidence type="ECO:0000256" key="11">
    <source>
        <dbReference type="ARBA" id="ARBA00023128"/>
    </source>
</evidence>
<evidence type="ECO:0000256" key="5">
    <source>
        <dbReference type="ARBA" id="ARBA00016383"/>
    </source>
</evidence>
<dbReference type="AlphaFoldDB" id="A0AAJ7RYA9"/>
<keyword evidence="11" id="KW-0496">Mitochondrion</keyword>
<dbReference type="InterPro" id="IPR009947">
    <property type="entry name" value="NDUA7"/>
</dbReference>
<evidence type="ECO:0000313" key="17">
    <source>
        <dbReference type="RefSeq" id="XP_017876371.1"/>
    </source>
</evidence>
<dbReference type="PANTHER" id="PTHR12485">
    <property type="entry name" value="NADH-UBIQUINONE OXIDOREDUCTASE SUBUNIT B"/>
    <property type="match status" value="1"/>
</dbReference>
<evidence type="ECO:0000256" key="12">
    <source>
        <dbReference type="ARBA" id="ARBA00023136"/>
    </source>
</evidence>
<evidence type="ECO:0000256" key="4">
    <source>
        <dbReference type="ARBA" id="ARBA00011533"/>
    </source>
</evidence>
<comment type="subcellular location">
    <subcellularLocation>
        <location evidence="2">Mitochondrion inner membrane</location>
        <topology evidence="2">Peripheral membrane protein</topology>
        <orientation evidence="2">Matrix side</orientation>
    </subcellularLocation>
</comment>
<evidence type="ECO:0000256" key="14">
    <source>
        <dbReference type="ARBA" id="ARBA00033401"/>
    </source>
</evidence>
<evidence type="ECO:0000313" key="16">
    <source>
        <dbReference type="RefSeq" id="XP_017876370.1"/>
    </source>
</evidence>
<accession>A0AAJ7RYA9</accession>
<evidence type="ECO:0000256" key="2">
    <source>
        <dbReference type="ARBA" id="ARBA00004443"/>
    </source>
</evidence>
<keyword evidence="9" id="KW-0249">Electron transport</keyword>
<evidence type="ECO:0000256" key="10">
    <source>
        <dbReference type="ARBA" id="ARBA00022990"/>
    </source>
</evidence>
<dbReference type="GeneID" id="108622795"/>
<dbReference type="Pfam" id="PF07347">
    <property type="entry name" value="CI-B14_5a"/>
    <property type="match status" value="1"/>
</dbReference>
<keyword evidence="8" id="KW-0999">Mitochondrion inner membrane</keyword>
<evidence type="ECO:0000256" key="13">
    <source>
        <dbReference type="ARBA" id="ARBA00030360"/>
    </source>
</evidence>
<gene>
    <name evidence="16 17 18" type="primary">LOC108622795</name>
</gene>
<comment type="similarity">
    <text evidence="3">Belongs to the complex I NDUFA7 subunit family.</text>
</comment>
<protein>
    <recommendedName>
        <fullName evidence="5">NADH dehydrogenase [ubiquinone] 1 alpha subcomplex subunit 7</fullName>
    </recommendedName>
    <alternativeName>
        <fullName evidence="14">Complex I-B14.5a</fullName>
    </alternativeName>
    <alternativeName>
        <fullName evidence="13">NADH-ubiquinone oxidoreductase subunit B14.5a</fullName>
    </alternativeName>
</protein>
<dbReference type="Proteomes" id="UP000694925">
    <property type="component" value="Unplaced"/>
</dbReference>